<dbReference type="PANTHER" id="PTHR35333">
    <property type="entry name" value="BETA-LACTAMASE"/>
    <property type="match status" value="1"/>
</dbReference>
<dbReference type="PANTHER" id="PTHR35333:SF5">
    <property type="entry name" value="CONSERVED LIPOPROTEIN LPQF-RELATED"/>
    <property type="match status" value="1"/>
</dbReference>
<dbReference type="GO" id="GO:0046677">
    <property type="term" value="P:response to antibiotic"/>
    <property type="evidence" value="ECO:0007669"/>
    <property type="project" value="InterPro"/>
</dbReference>
<dbReference type="PROSITE" id="PS51318">
    <property type="entry name" value="TAT"/>
    <property type="match status" value="1"/>
</dbReference>
<evidence type="ECO:0000256" key="1">
    <source>
        <dbReference type="ARBA" id="ARBA00001526"/>
    </source>
</evidence>
<evidence type="ECO:0000313" key="5">
    <source>
        <dbReference type="EMBL" id="VVE00645.1"/>
    </source>
</evidence>
<gene>
    <name evidence="5" type="ORF">PCO31110_02130</name>
</gene>
<sequence>MTEFRPTRRQALKLTAASLAAPALLSPATSAIAAGRADLDAAINRFAALSPKTTSCLVVATPPEGLGWRAGYAPEQLLFVGSAVKTYILGQFLLDVESGRNQLSGTQLCTVSDAVRTPGSPVFIGLSGQTQYRTALESMISHSDNIGTDISLAAVGPARVRELVRRMGLNTVRIPDSTRILFSYLAGAPSGVDLGWEGMQKLAHNEKVYYDNRPLVSRTDVINDKQSMTSSANDLVNWYQQTLAGKVFAKPTSLVEFKRISAMADAVWMAVPQGLLAYGKGGSLDWEKFHALCFAGQMFLGKTPVTFSFTSNWQGDKTSVERTDEFISAVSDVLKAATNSV</sequence>
<dbReference type="Proteomes" id="UP000337189">
    <property type="component" value="Unassembled WGS sequence"/>
</dbReference>
<dbReference type="RefSeq" id="WP_150690386.1">
    <property type="nucleotide sequence ID" value="NZ_CABPSJ010000002.1"/>
</dbReference>
<dbReference type="InterPro" id="IPR012338">
    <property type="entry name" value="Beta-lactam/transpept-like"/>
</dbReference>
<dbReference type="AlphaFoldDB" id="A0A5E4UP40"/>
<proteinExistence type="predicted"/>
<dbReference type="InterPro" id="IPR000871">
    <property type="entry name" value="Beta-lactam_class-A"/>
</dbReference>
<dbReference type="GO" id="GO:0008800">
    <property type="term" value="F:beta-lactamase activity"/>
    <property type="evidence" value="ECO:0007669"/>
    <property type="project" value="UniProtKB-EC"/>
</dbReference>
<dbReference type="Gene3D" id="3.40.710.10">
    <property type="entry name" value="DD-peptidase/beta-lactamase superfamily"/>
    <property type="match status" value="1"/>
</dbReference>
<reference evidence="5 6" key="1">
    <citation type="submission" date="2019-08" db="EMBL/GenBank/DDBJ databases">
        <authorList>
            <person name="Peeters C."/>
        </authorList>
    </citation>
    <scope>NUCLEOTIDE SEQUENCE [LARGE SCALE GENOMIC DNA]</scope>
    <source>
        <strain evidence="5 6">LMG 31110</strain>
    </source>
</reference>
<evidence type="ECO:0000259" key="4">
    <source>
        <dbReference type="Pfam" id="PF13354"/>
    </source>
</evidence>
<dbReference type="Pfam" id="PF13354">
    <property type="entry name" value="Beta-lactamase2"/>
    <property type="match status" value="1"/>
</dbReference>
<comment type="catalytic activity">
    <reaction evidence="1">
        <text>a beta-lactam + H2O = a substituted beta-amino acid</text>
        <dbReference type="Rhea" id="RHEA:20401"/>
        <dbReference type="ChEBI" id="CHEBI:15377"/>
        <dbReference type="ChEBI" id="CHEBI:35627"/>
        <dbReference type="ChEBI" id="CHEBI:140347"/>
        <dbReference type="EC" id="3.5.2.6"/>
    </reaction>
</comment>
<protein>
    <recommendedName>
        <fullName evidence="2">Penicillinase</fullName>
    </recommendedName>
</protein>
<keyword evidence="3" id="KW-0732">Signal</keyword>
<organism evidence="5 6">
    <name type="scientific">Pandoraea communis</name>
    <dbReference type="NCBI Taxonomy" id="2508297"/>
    <lineage>
        <taxon>Bacteria</taxon>
        <taxon>Pseudomonadati</taxon>
        <taxon>Pseudomonadota</taxon>
        <taxon>Betaproteobacteria</taxon>
        <taxon>Burkholderiales</taxon>
        <taxon>Burkholderiaceae</taxon>
        <taxon>Pandoraea</taxon>
    </lineage>
</organism>
<dbReference type="GO" id="GO:0030655">
    <property type="term" value="P:beta-lactam antibiotic catabolic process"/>
    <property type="evidence" value="ECO:0007669"/>
    <property type="project" value="InterPro"/>
</dbReference>
<accession>A0A5E4UP40</accession>
<evidence type="ECO:0000256" key="2">
    <source>
        <dbReference type="ARBA" id="ARBA00030171"/>
    </source>
</evidence>
<feature type="signal peptide" evidence="3">
    <location>
        <begin position="1"/>
        <end position="33"/>
    </location>
</feature>
<name>A0A5E4UP40_9BURK</name>
<dbReference type="InterPro" id="IPR045155">
    <property type="entry name" value="Beta-lactam_cat"/>
</dbReference>
<feature type="chain" id="PRO_5022754838" description="Penicillinase" evidence="3">
    <location>
        <begin position="34"/>
        <end position="341"/>
    </location>
</feature>
<feature type="domain" description="Beta-lactamase class A catalytic" evidence="4">
    <location>
        <begin position="67"/>
        <end position="245"/>
    </location>
</feature>
<dbReference type="OrthoDB" id="9784149at2"/>
<evidence type="ECO:0000313" key="6">
    <source>
        <dbReference type="Proteomes" id="UP000337189"/>
    </source>
</evidence>
<dbReference type="InterPro" id="IPR006311">
    <property type="entry name" value="TAT_signal"/>
</dbReference>
<dbReference type="EMBL" id="CABPSJ010000002">
    <property type="protein sequence ID" value="VVE00645.1"/>
    <property type="molecule type" value="Genomic_DNA"/>
</dbReference>
<evidence type="ECO:0000256" key="3">
    <source>
        <dbReference type="SAM" id="SignalP"/>
    </source>
</evidence>
<dbReference type="SUPFAM" id="SSF56601">
    <property type="entry name" value="beta-lactamase/transpeptidase-like"/>
    <property type="match status" value="1"/>
</dbReference>